<feature type="non-terminal residue" evidence="1">
    <location>
        <position position="61"/>
    </location>
</feature>
<evidence type="ECO:0000313" key="2">
    <source>
        <dbReference type="Proteomes" id="UP000095038"/>
    </source>
</evidence>
<sequence length="61" mass="7330">YTRGSFENLLFSIERFNKATNNYFSKITIIGYDFKKRRFLDNYVKALRFPIQNVNYIGINP</sequence>
<protein>
    <submittedName>
        <fullName evidence="1">Uncharacterized protein</fullName>
    </submittedName>
</protein>
<dbReference type="PANTHER" id="PTHR28110:SF1">
    <property type="entry name" value="TRANSMEMBRANE PROTEIN"/>
    <property type="match status" value="1"/>
</dbReference>
<dbReference type="GeneID" id="30963438"/>
<dbReference type="GO" id="GO:0005737">
    <property type="term" value="C:cytoplasm"/>
    <property type="evidence" value="ECO:0007669"/>
    <property type="project" value="TreeGrafter"/>
</dbReference>
<accession>A0A1D2VJN9</accession>
<dbReference type="AlphaFoldDB" id="A0A1D2VJN9"/>
<organism evidence="1 2">
    <name type="scientific">Ascoidea rubescens DSM 1968</name>
    <dbReference type="NCBI Taxonomy" id="1344418"/>
    <lineage>
        <taxon>Eukaryota</taxon>
        <taxon>Fungi</taxon>
        <taxon>Dikarya</taxon>
        <taxon>Ascomycota</taxon>
        <taxon>Saccharomycotina</taxon>
        <taxon>Saccharomycetes</taxon>
        <taxon>Ascoideaceae</taxon>
        <taxon>Ascoidea</taxon>
    </lineage>
</organism>
<keyword evidence="2" id="KW-1185">Reference proteome</keyword>
<feature type="non-terminal residue" evidence="1">
    <location>
        <position position="1"/>
    </location>
</feature>
<dbReference type="EMBL" id="KV454478">
    <property type="protein sequence ID" value="ODV61727.1"/>
    <property type="molecule type" value="Genomic_DNA"/>
</dbReference>
<reference evidence="2" key="1">
    <citation type="submission" date="2016-05" db="EMBL/GenBank/DDBJ databases">
        <title>Comparative genomics of biotechnologically important yeasts.</title>
        <authorList>
            <consortium name="DOE Joint Genome Institute"/>
            <person name="Riley R."/>
            <person name="Haridas S."/>
            <person name="Wolfe K.H."/>
            <person name="Lopes M.R."/>
            <person name="Hittinger C.T."/>
            <person name="Goker M."/>
            <person name="Salamov A."/>
            <person name="Wisecaver J."/>
            <person name="Long T.M."/>
            <person name="Aerts A.L."/>
            <person name="Barry K."/>
            <person name="Choi C."/>
            <person name="Clum A."/>
            <person name="Coughlan A.Y."/>
            <person name="Deshpande S."/>
            <person name="Douglass A.P."/>
            <person name="Hanson S.J."/>
            <person name="Klenk H.-P."/>
            <person name="Labutti K."/>
            <person name="Lapidus A."/>
            <person name="Lindquist E."/>
            <person name="Lipzen A."/>
            <person name="Meier-Kolthoff J.P."/>
            <person name="Ohm R.A."/>
            <person name="Otillar R.P."/>
            <person name="Pangilinan J."/>
            <person name="Peng Y."/>
            <person name="Rokas A."/>
            <person name="Rosa C.A."/>
            <person name="Scheuner C."/>
            <person name="Sibirny A.A."/>
            <person name="Slot J.C."/>
            <person name="Stielow J.B."/>
            <person name="Sun H."/>
            <person name="Kurtzman C.P."/>
            <person name="Blackwell M."/>
            <person name="Grigoriev I.V."/>
            <person name="Jeffries T.W."/>
        </authorList>
    </citation>
    <scope>NUCLEOTIDE SEQUENCE [LARGE SCALE GENOMIC DNA]</scope>
    <source>
        <strain evidence="2">DSM 1968</strain>
    </source>
</reference>
<dbReference type="InterPro" id="IPR055323">
    <property type="entry name" value="C57A10.07/YOR238W"/>
</dbReference>
<dbReference type="RefSeq" id="XP_020048034.1">
    <property type="nucleotide sequence ID" value="XM_020189802.1"/>
</dbReference>
<proteinExistence type="predicted"/>
<gene>
    <name evidence="1" type="ORF">ASCRUDRAFT_23701</name>
</gene>
<evidence type="ECO:0000313" key="1">
    <source>
        <dbReference type="EMBL" id="ODV61727.1"/>
    </source>
</evidence>
<dbReference type="PANTHER" id="PTHR28110">
    <property type="entry name" value="TRANSMEMBRANE PROTEIN"/>
    <property type="match status" value="1"/>
</dbReference>
<dbReference type="Proteomes" id="UP000095038">
    <property type="component" value="Unassembled WGS sequence"/>
</dbReference>
<dbReference type="InParanoid" id="A0A1D2VJN9"/>
<name>A0A1D2VJN9_9ASCO</name>